<organism evidence="1 2">
    <name type="scientific">Hemibagrus guttatus</name>
    <dbReference type="NCBI Taxonomy" id="175788"/>
    <lineage>
        <taxon>Eukaryota</taxon>
        <taxon>Metazoa</taxon>
        <taxon>Chordata</taxon>
        <taxon>Craniata</taxon>
        <taxon>Vertebrata</taxon>
        <taxon>Euteleostomi</taxon>
        <taxon>Actinopterygii</taxon>
        <taxon>Neopterygii</taxon>
        <taxon>Teleostei</taxon>
        <taxon>Ostariophysi</taxon>
        <taxon>Siluriformes</taxon>
        <taxon>Bagridae</taxon>
        <taxon>Hemibagrus</taxon>
    </lineage>
</organism>
<dbReference type="EMBL" id="JAUCMX010000002">
    <property type="protein sequence ID" value="KAK3554603.1"/>
    <property type="molecule type" value="Genomic_DNA"/>
</dbReference>
<dbReference type="Gene3D" id="3.40.50.12700">
    <property type="match status" value="1"/>
</dbReference>
<reference evidence="1" key="1">
    <citation type="submission" date="2023-06" db="EMBL/GenBank/DDBJ databases">
        <title>Male Hemibagrus guttatus genome.</title>
        <authorList>
            <person name="Bian C."/>
        </authorList>
    </citation>
    <scope>NUCLEOTIDE SEQUENCE</scope>
    <source>
        <strain evidence="1">Male_cb2023</strain>
        <tissue evidence="1">Muscle</tissue>
    </source>
</reference>
<gene>
    <name evidence="1" type="ORF">QTP70_027893</name>
</gene>
<accession>A0AAE0RIK7</accession>
<sequence length="49" mass="5496">MRIIVSGPLPTFQRGIERLYRPDGLHLSRVGAAVLSDNISRTLRTTMVM</sequence>
<evidence type="ECO:0000313" key="1">
    <source>
        <dbReference type="EMBL" id="KAK3554603.1"/>
    </source>
</evidence>
<name>A0AAE0RIK7_9TELE</name>
<dbReference type="AlphaFoldDB" id="A0AAE0RIK7"/>
<feature type="non-terminal residue" evidence="1">
    <location>
        <position position="49"/>
    </location>
</feature>
<protein>
    <submittedName>
        <fullName evidence="1">Uncharacterized protein</fullName>
    </submittedName>
</protein>
<keyword evidence="2" id="KW-1185">Reference proteome</keyword>
<evidence type="ECO:0000313" key="2">
    <source>
        <dbReference type="Proteomes" id="UP001274896"/>
    </source>
</evidence>
<proteinExistence type="predicted"/>
<comment type="caution">
    <text evidence="1">The sequence shown here is derived from an EMBL/GenBank/DDBJ whole genome shotgun (WGS) entry which is preliminary data.</text>
</comment>
<dbReference type="Proteomes" id="UP001274896">
    <property type="component" value="Unassembled WGS sequence"/>
</dbReference>